<proteinExistence type="predicted"/>
<keyword evidence="3" id="KW-1185">Reference proteome</keyword>
<dbReference type="Gene3D" id="3.30.40.10">
    <property type="entry name" value="Zinc/RING finger domain, C3HC4 (zinc finger)"/>
    <property type="match status" value="1"/>
</dbReference>
<organism evidence="2 3">
    <name type="scientific">Leptidea sinapis</name>
    <dbReference type="NCBI Taxonomy" id="189913"/>
    <lineage>
        <taxon>Eukaryota</taxon>
        <taxon>Metazoa</taxon>
        <taxon>Ecdysozoa</taxon>
        <taxon>Arthropoda</taxon>
        <taxon>Hexapoda</taxon>
        <taxon>Insecta</taxon>
        <taxon>Pterygota</taxon>
        <taxon>Neoptera</taxon>
        <taxon>Endopterygota</taxon>
        <taxon>Lepidoptera</taxon>
        <taxon>Glossata</taxon>
        <taxon>Ditrysia</taxon>
        <taxon>Papilionoidea</taxon>
        <taxon>Pieridae</taxon>
        <taxon>Dismorphiinae</taxon>
        <taxon>Leptidea</taxon>
    </lineage>
</organism>
<dbReference type="AlphaFoldDB" id="A0A5E4R4C5"/>
<dbReference type="Proteomes" id="UP000324832">
    <property type="component" value="Unassembled WGS sequence"/>
</dbReference>
<dbReference type="SUPFAM" id="SSF57903">
    <property type="entry name" value="FYVE/PHD zinc finger"/>
    <property type="match status" value="1"/>
</dbReference>
<sequence>MSSNKCAGCKEIIKTKDFLVCSLCVCKYDLLCVNVSEKRYKSKKKDHKRIWKCPECRNKLPKSDNTNTPVRSVGRDGIPGMEPAETGLSPTHSFDNVTVRKHKPDLTNPCITLKKVYERLSRRK</sequence>
<accession>A0A5E4R4C5</accession>
<evidence type="ECO:0000313" key="2">
    <source>
        <dbReference type="EMBL" id="VVD05478.1"/>
    </source>
</evidence>
<evidence type="ECO:0000256" key="1">
    <source>
        <dbReference type="SAM" id="MobiDB-lite"/>
    </source>
</evidence>
<gene>
    <name evidence="2" type="ORF">LSINAPIS_LOCUS15008</name>
</gene>
<name>A0A5E4R4C5_9NEOP</name>
<protein>
    <recommendedName>
        <fullName evidence="4">PHD-type domain-containing protein</fullName>
    </recommendedName>
</protein>
<evidence type="ECO:0000313" key="3">
    <source>
        <dbReference type="Proteomes" id="UP000324832"/>
    </source>
</evidence>
<dbReference type="EMBL" id="FZQP02006980">
    <property type="protein sequence ID" value="VVD05478.1"/>
    <property type="molecule type" value="Genomic_DNA"/>
</dbReference>
<dbReference type="InterPro" id="IPR011011">
    <property type="entry name" value="Znf_FYVE_PHD"/>
</dbReference>
<evidence type="ECO:0008006" key="4">
    <source>
        <dbReference type="Google" id="ProtNLM"/>
    </source>
</evidence>
<dbReference type="InterPro" id="IPR013083">
    <property type="entry name" value="Znf_RING/FYVE/PHD"/>
</dbReference>
<reference evidence="2 3" key="1">
    <citation type="submission" date="2017-07" db="EMBL/GenBank/DDBJ databases">
        <authorList>
            <person name="Talla V."/>
            <person name="Backstrom N."/>
        </authorList>
    </citation>
    <scope>NUCLEOTIDE SEQUENCE [LARGE SCALE GENOMIC DNA]</scope>
</reference>
<feature type="region of interest" description="Disordered" evidence="1">
    <location>
        <begin position="62"/>
        <end position="94"/>
    </location>
</feature>